<feature type="transmembrane region" description="Helical" evidence="1">
    <location>
        <begin position="23"/>
        <end position="42"/>
    </location>
</feature>
<keyword evidence="1" id="KW-0472">Membrane</keyword>
<reference evidence="2 3" key="1">
    <citation type="journal article" date="2018" name="Sci. Rep.">
        <title>A novel species of the marine cyanobacterium Acaryochloris with a unique pigment content and lifestyle.</title>
        <authorList>
            <person name="Partensky F."/>
            <person name="Six C."/>
            <person name="Ratin M."/>
            <person name="Garczarek L."/>
            <person name="Vaulot D."/>
            <person name="Probert I."/>
            <person name="Calteau A."/>
            <person name="Gourvil P."/>
            <person name="Marie D."/>
            <person name="Grebert T."/>
            <person name="Bouchier C."/>
            <person name="Le Panse S."/>
            <person name="Gachenot M."/>
            <person name="Rodriguez F."/>
            <person name="Garrido J.L."/>
        </authorList>
    </citation>
    <scope>NUCLEOTIDE SEQUENCE [LARGE SCALE GENOMIC DNA]</scope>
    <source>
        <strain evidence="2 3">RCC1774</strain>
    </source>
</reference>
<gene>
    <name evidence="2" type="ORF">C1752_10396</name>
</gene>
<dbReference type="RefSeq" id="WP_274704540.1">
    <property type="nucleotide sequence ID" value="NZ_CAWNWM010000031.1"/>
</dbReference>
<evidence type="ECO:0000256" key="1">
    <source>
        <dbReference type="SAM" id="Phobius"/>
    </source>
</evidence>
<evidence type="ECO:0000313" key="3">
    <source>
        <dbReference type="Proteomes" id="UP000248857"/>
    </source>
</evidence>
<proteinExistence type="predicted"/>
<keyword evidence="3" id="KW-1185">Reference proteome</keyword>
<comment type="caution">
    <text evidence="2">The sequence shown here is derived from an EMBL/GenBank/DDBJ whole genome shotgun (WGS) entry which is preliminary data.</text>
</comment>
<keyword evidence="1" id="KW-0812">Transmembrane</keyword>
<organism evidence="2 3">
    <name type="scientific">Acaryochloris thomasi RCC1774</name>
    <dbReference type="NCBI Taxonomy" id="1764569"/>
    <lineage>
        <taxon>Bacteria</taxon>
        <taxon>Bacillati</taxon>
        <taxon>Cyanobacteriota</taxon>
        <taxon>Cyanophyceae</taxon>
        <taxon>Acaryochloridales</taxon>
        <taxon>Acaryochloridaceae</taxon>
        <taxon>Acaryochloris</taxon>
        <taxon>Acaryochloris thomasi</taxon>
    </lineage>
</organism>
<protein>
    <submittedName>
        <fullName evidence="2">Uncharacterized protein</fullName>
    </submittedName>
</protein>
<name>A0A2W1JGB4_9CYAN</name>
<sequence length="43" mass="4750">MEPIQPTEIIDKHDVSHIDPANVAGLTLVLFLIPLLLAGFFLH</sequence>
<dbReference type="AlphaFoldDB" id="A0A2W1JGB4"/>
<keyword evidence="1" id="KW-1133">Transmembrane helix</keyword>
<accession>A0A2W1JGB4</accession>
<dbReference type="Proteomes" id="UP000248857">
    <property type="component" value="Unassembled WGS sequence"/>
</dbReference>
<evidence type="ECO:0000313" key="2">
    <source>
        <dbReference type="EMBL" id="PZD70675.1"/>
    </source>
</evidence>
<dbReference type="EMBL" id="PQWO01000031">
    <property type="protein sequence ID" value="PZD70675.1"/>
    <property type="molecule type" value="Genomic_DNA"/>
</dbReference>